<comment type="caution">
    <text evidence="2">The sequence shown here is derived from an EMBL/GenBank/DDBJ whole genome shotgun (WGS) entry which is preliminary data.</text>
</comment>
<dbReference type="EMBL" id="BAAAPE010000011">
    <property type="protein sequence ID" value="GAA2083071.1"/>
    <property type="molecule type" value="Genomic_DNA"/>
</dbReference>
<sequence length="80" mass="8159">MPGTTKRGMPPQGMPPQGRGTVFNLRLRRAGAPGHNTTGLAPSGARGTARPATTQPQPAKHGTGHPEPSPHRGAPAKRAG</sequence>
<name>A0ABP5HNG0_9ACTN</name>
<accession>A0ABP5HNG0</accession>
<gene>
    <name evidence="2" type="ORF">GCM10009801_43290</name>
</gene>
<keyword evidence="3" id="KW-1185">Reference proteome</keyword>
<evidence type="ECO:0000313" key="3">
    <source>
        <dbReference type="Proteomes" id="UP001500016"/>
    </source>
</evidence>
<feature type="region of interest" description="Disordered" evidence="1">
    <location>
        <begin position="1"/>
        <end position="80"/>
    </location>
</feature>
<proteinExistence type="predicted"/>
<organism evidence="2 3">
    <name type="scientific">Streptomyces albiaxialis</name>
    <dbReference type="NCBI Taxonomy" id="329523"/>
    <lineage>
        <taxon>Bacteria</taxon>
        <taxon>Bacillati</taxon>
        <taxon>Actinomycetota</taxon>
        <taxon>Actinomycetes</taxon>
        <taxon>Kitasatosporales</taxon>
        <taxon>Streptomycetaceae</taxon>
        <taxon>Streptomyces</taxon>
    </lineage>
</organism>
<dbReference type="Proteomes" id="UP001500016">
    <property type="component" value="Unassembled WGS sequence"/>
</dbReference>
<evidence type="ECO:0000313" key="2">
    <source>
        <dbReference type="EMBL" id="GAA2083071.1"/>
    </source>
</evidence>
<evidence type="ECO:0000256" key="1">
    <source>
        <dbReference type="SAM" id="MobiDB-lite"/>
    </source>
</evidence>
<protein>
    <submittedName>
        <fullName evidence="2">Uncharacterized protein</fullName>
    </submittedName>
</protein>
<reference evidence="3" key="1">
    <citation type="journal article" date="2019" name="Int. J. Syst. Evol. Microbiol.">
        <title>The Global Catalogue of Microorganisms (GCM) 10K type strain sequencing project: providing services to taxonomists for standard genome sequencing and annotation.</title>
        <authorList>
            <consortium name="The Broad Institute Genomics Platform"/>
            <consortium name="The Broad Institute Genome Sequencing Center for Infectious Disease"/>
            <person name="Wu L."/>
            <person name="Ma J."/>
        </authorList>
    </citation>
    <scope>NUCLEOTIDE SEQUENCE [LARGE SCALE GENOMIC DNA]</scope>
    <source>
        <strain evidence="3">JCM 15478</strain>
    </source>
</reference>
<feature type="compositionally biased region" description="Low complexity" evidence="1">
    <location>
        <begin position="7"/>
        <end position="20"/>
    </location>
</feature>